<evidence type="ECO:0000313" key="2">
    <source>
        <dbReference type="EMBL" id="GBF99797.1"/>
    </source>
</evidence>
<name>A0A2V0PQL0_9CHLO</name>
<dbReference type="EMBL" id="BDRX01000173">
    <property type="protein sequence ID" value="GBF99797.1"/>
    <property type="molecule type" value="Genomic_DNA"/>
</dbReference>
<evidence type="ECO:0000313" key="3">
    <source>
        <dbReference type="Proteomes" id="UP000247498"/>
    </source>
</evidence>
<reference evidence="2 3" key="1">
    <citation type="journal article" date="2018" name="Sci. Rep.">
        <title>Raphidocelis subcapitata (=Pseudokirchneriella subcapitata) provides an insight into genome evolution and environmental adaptations in the Sphaeropleales.</title>
        <authorList>
            <person name="Suzuki S."/>
            <person name="Yamaguchi H."/>
            <person name="Nakajima N."/>
            <person name="Kawachi M."/>
        </authorList>
    </citation>
    <scope>NUCLEOTIDE SEQUENCE [LARGE SCALE GENOMIC DNA]</scope>
    <source>
        <strain evidence="2 3">NIES-35</strain>
    </source>
</reference>
<dbReference type="PANTHER" id="PTHR38360">
    <property type="entry name" value="OS03G0120000 PROTEIN"/>
    <property type="match status" value="1"/>
</dbReference>
<evidence type="ECO:0000256" key="1">
    <source>
        <dbReference type="SAM" id="SignalP"/>
    </source>
</evidence>
<dbReference type="AlphaFoldDB" id="A0A2V0PQL0"/>
<dbReference type="STRING" id="307507.A0A2V0PQL0"/>
<feature type="signal peptide" evidence="1">
    <location>
        <begin position="1"/>
        <end position="26"/>
    </location>
</feature>
<comment type="caution">
    <text evidence="2">The sequence shown here is derived from an EMBL/GenBank/DDBJ whole genome shotgun (WGS) entry which is preliminary data.</text>
</comment>
<protein>
    <submittedName>
        <fullName evidence="2">Uncharacterized protein</fullName>
    </submittedName>
</protein>
<organism evidence="2 3">
    <name type="scientific">Raphidocelis subcapitata</name>
    <dbReference type="NCBI Taxonomy" id="307507"/>
    <lineage>
        <taxon>Eukaryota</taxon>
        <taxon>Viridiplantae</taxon>
        <taxon>Chlorophyta</taxon>
        <taxon>core chlorophytes</taxon>
        <taxon>Chlorophyceae</taxon>
        <taxon>CS clade</taxon>
        <taxon>Sphaeropleales</taxon>
        <taxon>Selenastraceae</taxon>
        <taxon>Raphidocelis</taxon>
    </lineage>
</organism>
<dbReference type="Proteomes" id="UP000247498">
    <property type="component" value="Unassembled WGS sequence"/>
</dbReference>
<dbReference type="FunCoup" id="A0A2V0PQL0">
    <property type="interactions" value="2"/>
</dbReference>
<keyword evidence="1" id="KW-0732">Signal</keyword>
<proteinExistence type="predicted"/>
<keyword evidence="3" id="KW-1185">Reference proteome</keyword>
<gene>
    <name evidence="2" type="ORF">Rsub_12237</name>
</gene>
<accession>A0A2V0PQL0</accession>
<dbReference type="OrthoDB" id="409848at2759"/>
<dbReference type="Gene3D" id="3.40.50.1980">
    <property type="entry name" value="Nitrogenase molybdenum iron protein domain"/>
    <property type="match status" value="1"/>
</dbReference>
<dbReference type="SUPFAM" id="SSF53807">
    <property type="entry name" value="Helical backbone' metal receptor"/>
    <property type="match status" value="1"/>
</dbReference>
<sequence length="549" mass="55454">MRRESISALPGLLALLLCAAAGRAAAAAGAPALARPAQDCLTPAVARVSEFNFFPEDYRSVIAAPRPPVEPGTTVTDAADFSIDYFGTYKVVTARRFNATYVLYQCGTPDPTKLPPGAAEGVPRGAASFEIPLYSVAVTDTTVNGFLSELGLVDRVALASPYSVGDCFLRLADSTDGCGLAVPDSYVDPSDAAAAARARGAEAAMANATDAVFRGFEGKGPKDILFPATADPGPLNRAEWVKYVAAFFNKEVQANALYAEIKDAYDRLKALAQSKRPPGPRPRVAWVSANASGVSFRLDAYKTALLEDAGGAPFDRAALEAAGAALSSDPTFGTAAAFLPLGGDGLAALLAQAAVVIDETYHPAPPAPGAVAASLGFASLPAAAAAVPAFGRGAVFRLEGEASPAGGSGWFEGAVARPDWVLADLVRAVNPETAAANSLASQSPAGEDFNFLTQVGAPGALGATRTTSAAACTAVPSCTRRAAAAICPNAYRDCATGKLRAADPEKRCATWSACELGAPAAGNSARAAGATAAAGAAVAAAAGAVLALV</sequence>
<dbReference type="PANTHER" id="PTHR38360:SF1">
    <property type="entry name" value="F12P19.7"/>
    <property type="match status" value="1"/>
</dbReference>
<feature type="chain" id="PRO_5015865300" evidence="1">
    <location>
        <begin position="27"/>
        <end position="549"/>
    </location>
</feature>
<dbReference type="InParanoid" id="A0A2V0PQL0"/>